<evidence type="ECO:0000256" key="2">
    <source>
        <dbReference type="ARBA" id="ARBA00022692"/>
    </source>
</evidence>
<evidence type="ECO:0000313" key="8">
    <source>
        <dbReference type="EMBL" id="JAT49977.1"/>
    </source>
</evidence>
<evidence type="ECO:0000256" key="5">
    <source>
        <dbReference type="SAM" id="MobiDB-lite"/>
    </source>
</evidence>
<accession>A0A1D1Y5Q7</accession>
<sequence length="242" mass="26207">LSLSLSLRVSVVCVWGNRPAGGGMTENGNSASRLKPDEEYTPPPEHLLRRRRRRRCVAWTCCALVTTVALLALLVLILALTVFKPRDPRTTLVSATVEGVAPRVTIPDMRVELNVTLALDLLVYNPNRVAFSNGPGRTALSYHGIHVGDAVVAPGRIPSRGSAHVYSRLTIQADRFAADPTALIADVLAGRVGVDTSTRVPGRVTLLGFVRRHVVALSVCHVVIGFPNVTVLEQQCRQKTKL</sequence>
<evidence type="ECO:0000256" key="1">
    <source>
        <dbReference type="ARBA" id="ARBA00004167"/>
    </source>
</evidence>
<dbReference type="GO" id="GO:0016020">
    <property type="term" value="C:membrane"/>
    <property type="evidence" value="ECO:0007669"/>
    <property type="project" value="UniProtKB-SubCell"/>
</dbReference>
<comment type="subcellular location">
    <subcellularLocation>
        <location evidence="1">Membrane</location>
        <topology evidence="1">Single-pass membrane protein</topology>
    </subcellularLocation>
</comment>
<evidence type="ECO:0000259" key="7">
    <source>
        <dbReference type="Pfam" id="PF03168"/>
    </source>
</evidence>
<dbReference type="SUPFAM" id="SSF117070">
    <property type="entry name" value="LEA14-like"/>
    <property type="match status" value="1"/>
</dbReference>
<dbReference type="PANTHER" id="PTHR31234:SF65">
    <property type="entry name" value="LATE EMBRYOGENESIS ABUNDANT PROTEIN, LEA_2 SUBGROUP"/>
    <property type="match status" value="1"/>
</dbReference>
<feature type="non-terminal residue" evidence="8">
    <location>
        <position position="1"/>
    </location>
</feature>
<keyword evidence="2 6" id="KW-0812">Transmembrane</keyword>
<dbReference type="InterPro" id="IPR004864">
    <property type="entry name" value="LEA_2"/>
</dbReference>
<proteinExistence type="predicted"/>
<keyword evidence="3 6" id="KW-1133">Transmembrane helix</keyword>
<feature type="transmembrane region" description="Helical" evidence="6">
    <location>
        <begin position="56"/>
        <end position="83"/>
    </location>
</feature>
<keyword evidence="4 6" id="KW-0472">Membrane</keyword>
<evidence type="ECO:0000256" key="6">
    <source>
        <dbReference type="SAM" id="Phobius"/>
    </source>
</evidence>
<evidence type="ECO:0000256" key="3">
    <source>
        <dbReference type="ARBA" id="ARBA00022989"/>
    </source>
</evidence>
<dbReference type="AlphaFoldDB" id="A0A1D1Y5Q7"/>
<protein>
    <submittedName>
        <fullName evidence="8">Teneurin-1</fullName>
    </submittedName>
</protein>
<name>A0A1D1Y5Q7_9ARAE</name>
<dbReference type="EMBL" id="GDJX01017959">
    <property type="protein sequence ID" value="JAT49977.1"/>
    <property type="molecule type" value="Transcribed_RNA"/>
</dbReference>
<organism evidence="8">
    <name type="scientific">Anthurium amnicola</name>
    <dbReference type="NCBI Taxonomy" id="1678845"/>
    <lineage>
        <taxon>Eukaryota</taxon>
        <taxon>Viridiplantae</taxon>
        <taxon>Streptophyta</taxon>
        <taxon>Embryophyta</taxon>
        <taxon>Tracheophyta</taxon>
        <taxon>Spermatophyta</taxon>
        <taxon>Magnoliopsida</taxon>
        <taxon>Liliopsida</taxon>
        <taxon>Araceae</taxon>
        <taxon>Pothoideae</taxon>
        <taxon>Potheae</taxon>
        <taxon>Anthurium</taxon>
    </lineage>
</organism>
<dbReference type="InterPro" id="IPR044839">
    <property type="entry name" value="NDR1-like"/>
</dbReference>
<evidence type="ECO:0000256" key="4">
    <source>
        <dbReference type="ARBA" id="ARBA00023136"/>
    </source>
</evidence>
<dbReference type="GO" id="GO:0098542">
    <property type="term" value="P:defense response to other organism"/>
    <property type="evidence" value="ECO:0007669"/>
    <property type="project" value="InterPro"/>
</dbReference>
<feature type="domain" description="Late embryogenesis abundant protein LEA-2 subgroup" evidence="7">
    <location>
        <begin position="121"/>
        <end position="217"/>
    </location>
</feature>
<dbReference type="PANTHER" id="PTHR31234">
    <property type="entry name" value="LATE EMBRYOGENESIS ABUNDANT (LEA) HYDROXYPROLINE-RICH GLYCOPROTEIN FAMILY"/>
    <property type="match status" value="1"/>
</dbReference>
<gene>
    <name evidence="8" type="primary">ODZ1_0</name>
    <name evidence="8" type="ORF">g.55430</name>
</gene>
<reference evidence="8" key="1">
    <citation type="submission" date="2015-07" db="EMBL/GenBank/DDBJ databases">
        <title>Transcriptome Assembly of Anthurium amnicola.</title>
        <authorList>
            <person name="Suzuki J."/>
        </authorList>
    </citation>
    <scope>NUCLEOTIDE SEQUENCE</scope>
</reference>
<dbReference type="Pfam" id="PF03168">
    <property type="entry name" value="LEA_2"/>
    <property type="match status" value="1"/>
</dbReference>
<feature type="region of interest" description="Disordered" evidence="5">
    <location>
        <begin position="23"/>
        <end position="42"/>
    </location>
</feature>